<dbReference type="GO" id="GO:0008270">
    <property type="term" value="F:zinc ion binding"/>
    <property type="evidence" value="ECO:0007669"/>
    <property type="project" value="UniProtKB-KW"/>
</dbReference>
<keyword evidence="1" id="KW-0862">Zinc</keyword>
<feature type="compositionally biased region" description="Acidic residues" evidence="2">
    <location>
        <begin position="546"/>
        <end position="557"/>
    </location>
</feature>
<dbReference type="InterPro" id="IPR007527">
    <property type="entry name" value="Znf_SWIM"/>
</dbReference>
<evidence type="ECO:0000313" key="6">
    <source>
        <dbReference type="EMBL" id="CAF0993429.1"/>
    </source>
</evidence>
<dbReference type="PROSITE" id="PS50966">
    <property type="entry name" value="ZF_SWIM"/>
    <property type="match status" value="1"/>
</dbReference>
<evidence type="ECO:0000256" key="2">
    <source>
        <dbReference type="SAM" id="MobiDB-lite"/>
    </source>
</evidence>
<feature type="transmembrane region" description="Helical" evidence="3">
    <location>
        <begin position="103"/>
        <end position="123"/>
    </location>
</feature>
<feature type="region of interest" description="Disordered" evidence="2">
    <location>
        <begin position="546"/>
        <end position="574"/>
    </location>
</feature>
<keyword evidence="7" id="KW-1185">Reference proteome</keyword>
<keyword evidence="3" id="KW-0812">Transmembrane</keyword>
<evidence type="ECO:0000256" key="3">
    <source>
        <dbReference type="SAM" id="Phobius"/>
    </source>
</evidence>
<keyword evidence="1" id="KW-0479">Metal-binding</keyword>
<dbReference type="AlphaFoldDB" id="A0A814G667"/>
<dbReference type="InterPro" id="IPR043502">
    <property type="entry name" value="DNA/RNA_pol_sf"/>
</dbReference>
<dbReference type="InterPro" id="IPR000477">
    <property type="entry name" value="RT_dom"/>
</dbReference>
<keyword evidence="3" id="KW-1133">Transmembrane helix</keyword>
<accession>A0A814G667</accession>
<dbReference type="OrthoDB" id="6243574at2759"/>
<dbReference type="CDD" id="cd01650">
    <property type="entry name" value="RT_nLTR_like"/>
    <property type="match status" value="1"/>
</dbReference>
<evidence type="ECO:0000259" key="5">
    <source>
        <dbReference type="PROSITE" id="PS50966"/>
    </source>
</evidence>
<feature type="domain" description="Reverse transcriptase" evidence="4">
    <location>
        <begin position="1"/>
        <end position="220"/>
    </location>
</feature>
<dbReference type="PROSITE" id="PS50878">
    <property type="entry name" value="RT_POL"/>
    <property type="match status" value="1"/>
</dbReference>
<organism evidence="6 7">
    <name type="scientific">Brachionus calyciflorus</name>
    <dbReference type="NCBI Taxonomy" id="104777"/>
    <lineage>
        <taxon>Eukaryota</taxon>
        <taxon>Metazoa</taxon>
        <taxon>Spiralia</taxon>
        <taxon>Gnathifera</taxon>
        <taxon>Rotifera</taxon>
        <taxon>Eurotatoria</taxon>
        <taxon>Monogononta</taxon>
        <taxon>Pseudotrocha</taxon>
        <taxon>Ploima</taxon>
        <taxon>Brachionidae</taxon>
        <taxon>Brachionus</taxon>
    </lineage>
</organism>
<keyword evidence="3" id="KW-0472">Membrane</keyword>
<comment type="caution">
    <text evidence="6">The sequence shown here is derived from an EMBL/GenBank/DDBJ whole genome shotgun (WGS) entry which is preliminary data.</text>
</comment>
<protein>
    <submittedName>
        <fullName evidence="6">Uncharacterized protein</fullName>
    </submittedName>
</protein>
<evidence type="ECO:0000259" key="4">
    <source>
        <dbReference type="PROSITE" id="PS50878"/>
    </source>
</evidence>
<dbReference type="Pfam" id="PF00078">
    <property type="entry name" value="RVT_1"/>
    <property type="match status" value="1"/>
</dbReference>
<feature type="compositionally biased region" description="Basic and acidic residues" evidence="2">
    <location>
        <begin position="558"/>
        <end position="574"/>
    </location>
</feature>
<reference evidence="6" key="1">
    <citation type="submission" date="2021-02" db="EMBL/GenBank/DDBJ databases">
        <authorList>
            <person name="Nowell W R."/>
        </authorList>
    </citation>
    <scope>NUCLEOTIDE SEQUENCE</scope>
    <source>
        <strain evidence="6">Ploen Becks lab</strain>
    </source>
</reference>
<name>A0A814G667_9BILA</name>
<evidence type="ECO:0000313" key="7">
    <source>
        <dbReference type="Proteomes" id="UP000663879"/>
    </source>
</evidence>
<dbReference type="Proteomes" id="UP000663879">
    <property type="component" value="Unassembled WGS sequence"/>
</dbReference>
<sequence>MRFYFEENKIFSSAKHGFRENFSCETALHELLSDINLIPDRNKIAILLFIDFRKAFGTVDIRSLIRKLFHYCFDNKALSLIRNYFYNRKQFVKMGNFKSKYRNILIGVPQGSVLGPLFFLIFINDLTFMLNGLFCKLFADDTTIYLEGDKLEDFIIKFNQLLEQFFEWCNKNRLDIYWDKTFCMILTNKKIKDLKEINEISIRNYKVRVVDNFKLLGVHIDIKLDFQMNVCCKKKLDLIGRRNLYEITTVYLSANLSRFHNTVFNVGDIICNKHYLQYYNKCCHNKDDLSQSTDLSTTDVIMTGNIALDSSQQSEQISDATIDQPIQDINNLEMPTDENSVTTNQEAINNGKITLSIKLERISDKNDAKKIAESMKSKLKSKNYLEKFLDLSLANSENSFVKIEDFEIQEFPGLNLDTIRKKITFGNYQLKQAYDYLAEHFEINDALLISERVTEEQDSQIIFTKIQSRHRNSMNYKVFVMFKPNSNLIDDISWICSCKTGKRTLGCCSHVAAIIYFMSLGRFDLAKIPKPEFTIKNVIIPIMNESDDEENLEETEASNEKKRSFESETQKNPA</sequence>
<gene>
    <name evidence="6" type="ORF">OXX778_LOCUS16034</name>
</gene>
<proteinExistence type="predicted"/>
<feature type="domain" description="SWIM-type" evidence="5">
    <location>
        <begin position="476"/>
        <end position="519"/>
    </location>
</feature>
<dbReference type="PANTHER" id="PTHR33332">
    <property type="entry name" value="REVERSE TRANSCRIPTASE DOMAIN-CONTAINING PROTEIN"/>
    <property type="match status" value="1"/>
</dbReference>
<dbReference type="SUPFAM" id="SSF56672">
    <property type="entry name" value="DNA/RNA polymerases"/>
    <property type="match status" value="1"/>
</dbReference>
<evidence type="ECO:0000256" key="1">
    <source>
        <dbReference type="PROSITE-ProRule" id="PRU00325"/>
    </source>
</evidence>
<dbReference type="EMBL" id="CAJNOC010003682">
    <property type="protein sequence ID" value="CAF0993429.1"/>
    <property type="molecule type" value="Genomic_DNA"/>
</dbReference>
<keyword evidence="1" id="KW-0863">Zinc-finger</keyword>